<keyword evidence="1" id="KW-0732">Signal</keyword>
<evidence type="ECO:0008006" key="4">
    <source>
        <dbReference type="Google" id="ProtNLM"/>
    </source>
</evidence>
<reference evidence="2" key="1">
    <citation type="submission" date="2020-07" db="EMBL/GenBank/DDBJ databases">
        <title>Genome sequence and genetic diversity analysis of an under-domesticated orphan crop, white fonio (Digitaria exilis).</title>
        <authorList>
            <person name="Bennetzen J.L."/>
            <person name="Chen S."/>
            <person name="Ma X."/>
            <person name="Wang X."/>
            <person name="Yssel A.E.J."/>
            <person name="Chaluvadi S.R."/>
            <person name="Johnson M."/>
            <person name="Gangashetty P."/>
            <person name="Hamidou F."/>
            <person name="Sanogo M.D."/>
            <person name="Zwaenepoel A."/>
            <person name="Wallace J."/>
            <person name="Van De Peer Y."/>
            <person name="Van Deynze A."/>
        </authorList>
    </citation>
    <scope>NUCLEOTIDE SEQUENCE</scope>
    <source>
        <tissue evidence="2">Leaves</tissue>
    </source>
</reference>
<name>A0A835KJC3_9POAL</name>
<feature type="chain" id="PRO_5032702477" description="Secreted protein" evidence="1">
    <location>
        <begin position="29"/>
        <end position="88"/>
    </location>
</feature>
<organism evidence="2 3">
    <name type="scientific">Digitaria exilis</name>
    <dbReference type="NCBI Taxonomy" id="1010633"/>
    <lineage>
        <taxon>Eukaryota</taxon>
        <taxon>Viridiplantae</taxon>
        <taxon>Streptophyta</taxon>
        <taxon>Embryophyta</taxon>
        <taxon>Tracheophyta</taxon>
        <taxon>Spermatophyta</taxon>
        <taxon>Magnoliopsida</taxon>
        <taxon>Liliopsida</taxon>
        <taxon>Poales</taxon>
        <taxon>Poaceae</taxon>
        <taxon>PACMAD clade</taxon>
        <taxon>Panicoideae</taxon>
        <taxon>Panicodae</taxon>
        <taxon>Paniceae</taxon>
        <taxon>Anthephorinae</taxon>
        <taxon>Digitaria</taxon>
    </lineage>
</organism>
<comment type="caution">
    <text evidence="2">The sequence shown here is derived from an EMBL/GenBank/DDBJ whole genome shotgun (WGS) entry which is preliminary data.</text>
</comment>
<gene>
    <name evidence="2" type="ORF">HU200_018088</name>
</gene>
<keyword evidence="3" id="KW-1185">Reference proteome</keyword>
<dbReference type="EMBL" id="JACEFO010001626">
    <property type="protein sequence ID" value="KAF8728808.1"/>
    <property type="molecule type" value="Genomic_DNA"/>
</dbReference>
<evidence type="ECO:0000256" key="1">
    <source>
        <dbReference type="SAM" id="SignalP"/>
    </source>
</evidence>
<evidence type="ECO:0000313" key="2">
    <source>
        <dbReference type="EMBL" id="KAF8728808.1"/>
    </source>
</evidence>
<dbReference type="Gramene" id="Dexi9B01G0033180.1">
    <property type="protein sequence ID" value="Dexi9B01G0033180.1:cds"/>
    <property type="gene ID" value="Dexi9B01G0033180"/>
</dbReference>
<dbReference type="Proteomes" id="UP000636709">
    <property type="component" value="Unassembled WGS sequence"/>
</dbReference>
<evidence type="ECO:0000313" key="3">
    <source>
        <dbReference type="Proteomes" id="UP000636709"/>
    </source>
</evidence>
<sequence>MARVVHYLTAASFLVLVMISSNTPTCQACIGRWCRPTPCFPVTNMDYSSCQDVCEYHGYKTNRAYLKRPKRGSLQWSCCCPPPRSLVY</sequence>
<dbReference type="AlphaFoldDB" id="A0A835KJC3"/>
<protein>
    <recommendedName>
        <fullName evidence="4">Secreted protein</fullName>
    </recommendedName>
</protein>
<proteinExistence type="predicted"/>
<accession>A0A835KJC3</accession>
<dbReference type="OrthoDB" id="670495at2759"/>
<feature type="signal peptide" evidence="1">
    <location>
        <begin position="1"/>
        <end position="28"/>
    </location>
</feature>